<keyword evidence="1" id="KW-0175">Coiled coil</keyword>
<keyword evidence="2" id="KW-0812">Transmembrane</keyword>
<protein>
    <submittedName>
        <fullName evidence="4">Membrane protein</fullName>
    </submittedName>
</protein>
<keyword evidence="2" id="KW-0472">Membrane</keyword>
<dbReference type="GO" id="GO:0005829">
    <property type="term" value="C:cytosol"/>
    <property type="evidence" value="ECO:0007669"/>
    <property type="project" value="TreeGrafter"/>
</dbReference>
<dbReference type="STRING" id="1437425.CSEC_2324"/>
<dbReference type="Pfam" id="PF00443">
    <property type="entry name" value="UCH"/>
    <property type="match status" value="1"/>
</dbReference>
<dbReference type="EMBL" id="CCEJ010000013">
    <property type="protein sequence ID" value="CDR35130.1"/>
    <property type="molecule type" value="Genomic_DNA"/>
</dbReference>
<evidence type="ECO:0000313" key="5">
    <source>
        <dbReference type="Proteomes" id="UP000031552"/>
    </source>
</evidence>
<dbReference type="InterPro" id="IPR028889">
    <property type="entry name" value="USP"/>
</dbReference>
<dbReference type="OrthoDB" id="22133at2"/>
<feature type="transmembrane region" description="Helical" evidence="2">
    <location>
        <begin position="46"/>
        <end position="67"/>
    </location>
</feature>
<reference evidence="4" key="2">
    <citation type="submission" date="2014-09" db="EMBL/GenBank/DDBJ databases">
        <title>Criblamydia sequanensis harbors a mega-plasmid encoding arsenite resistance.</title>
        <authorList>
            <person name="Bertelli C."/>
            <person name="Goesmann A."/>
            <person name="Greub G."/>
        </authorList>
    </citation>
    <scope>NUCLEOTIDE SEQUENCE [LARGE SCALE GENOMIC DNA]</scope>
    <source>
        <strain evidence="4">CRIB-18</strain>
    </source>
</reference>
<dbReference type="InterPro" id="IPR050164">
    <property type="entry name" value="Peptidase_C19"/>
</dbReference>
<dbReference type="PANTHER" id="PTHR24006">
    <property type="entry name" value="UBIQUITIN CARBOXYL-TERMINAL HYDROLASE"/>
    <property type="match status" value="1"/>
</dbReference>
<dbReference type="GO" id="GO:0004843">
    <property type="term" value="F:cysteine-type deubiquitinase activity"/>
    <property type="evidence" value="ECO:0007669"/>
    <property type="project" value="InterPro"/>
</dbReference>
<evidence type="ECO:0000259" key="3">
    <source>
        <dbReference type="PROSITE" id="PS50235"/>
    </source>
</evidence>
<feature type="coiled-coil region" evidence="1">
    <location>
        <begin position="220"/>
        <end position="247"/>
    </location>
</feature>
<dbReference type="Proteomes" id="UP000031552">
    <property type="component" value="Unassembled WGS sequence"/>
</dbReference>
<feature type="domain" description="USP" evidence="3">
    <location>
        <begin position="512"/>
        <end position="894"/>
    </location>
</feature>
<gene>
    <name evidence="4" type="ORF">CSEC_2324</name>
</gene>
<name>A0A090D318_9BACT</name>
<sequence length="894" mass="102307">MTISRDQSAEGTVPKTIPSKGFFSDFFESMAKAGRKFQKISFSQRVLVAIASIAATIFTIVGGVFVFRSLANFFAEKKVTPLSSSEVSESSSSTLNSASKAEKIFNEKLGSSKRKKQKGKEVEGKELSLDDSLSFVKSYYEDLTSSISRIEKEILRFRKIAIDLMHRAPNKMTATNLSKIERYIDRFKKCLKSFEGKIHLGELMIAGQKENASSSGLSPFEKLRERLAAKNELLDKLQKNVQIIKEINLGAIKLEEEAASATDAIFEAFKEIDGELTKISYQSEKPSQLIASLENKLESIRPLFEKVRDFELREVLINWFISLDGKFTEKKALISNYLLQLQLDLEKFKKEDAESEEKNTISIRRDKIGCLNFLTSEELEEALLLKRQITARIAFFNSLASYVQEHLNNDIEIKLVFDSFKGDYELLLLSLNEKVSEYKDRLNLLLEKKSVEALGIEDKGDAVAQAKQLVVLFRRFEKEFLAEEKECFSFEKFDLFREAVSLLEKENLEVFHGIENVGNSCYLNSAIQVLLQIPFFKSALLQENWQTDFLNILEGDLNAFSKQLRDPLTPSLLTLENLKAIVEEWGESSSSLFDDNTLLEVTLSRFTESPLNENEIRILEKLFQKVSSEKKIEQAVKEFILLYDTPNYDSVELKKASRKMRDAFFDAGVFFLSQNRTGMEDAVQILEKLLFNLNYQVNLVKMKFETGKDVPLGHKETQPFQVIQIELPRENMDESPSLQEVLDQAFSRSSHHDADPIRIENSLDSTVFEANDWDEKQSLESPPPYLVLQMKRYLKIEDAGNVEFEKIDTSFKLPTDYTFDLSKGFDLEKGSVQYRLKALVHHDDWGTKRADTGHYTALVEKNGSWSHADDSRVTEVIDPDRRMGRGYLYILEKV</sequence>
<dbReference type="CDD" id="cd02257">
    <property type="entry name" value="Peptidase_C19"/>
    <property type="match status" value="1"/>
</dbReference>
<organism evidence="4 5">
    <name type="scientific">Candidatus Criblamydia sequanensis CRIB-18</name>
    <dbReference type="NCBI Taxonomy" id="1437425"/>
    <lineage>
        <taxon>Bacteria</taxon>
        <taxon>Pseudomonadati</taxon>
        <taxon>Chlamydiota</taxon>
        <taxon>Chlamydiia</taxon>
        <taxon>Parachlamydiales</taxon>
        <taxon>Candidatus Criblamydiaceae</taxon>
        <taxon>Candidatus Criblamydia</taxon>
    </lineage>
</organism>
<comment type="caution">
    <text evidence="4">The sequence shown here is derived from an EMBL/GenBank/DDBJ whole genome shotgun (WGS) entry which is preliminary data.</text>
</comment>
<keyword evidence="5" id="KW-1185">Reference proteome</keyword>
<dbReference type="SUPFAM" id="SSF54001">
    <property type="entry name" value="Cysteine proteinases"/>
    <property type="match status" value="1"/>
</dbReference>
<proteinExistence type="predicted"/>
<evidence type="ECO:0000313" key="4">
    <source>
        <dbReference type="EMBL" id="CDR35130.1"/>
    </source>
</evidence>
<dbReference type="PROSITE" id="PS50235">
    <property type="entry name" value="USP_3"/>
    <property type="match status" value="1"/>
</dbReference>
<evidence type="ECO:0000256" key="2">
    <source>
        <dbReference type="SAM" id="Phobius"/>
    </source>
</evidence>
<keyword evidence="2" id="KW-1133">Transmembrane helix</keyword>
<evidence type="ECO:0000256" key="1">
    <source>
        <dbReference type="SAM" id="Coils"/>
    </source>
</evidence>
<dbReference type="AlphaFoldDB" id="A0A090D318"/>
<dbReference type="GO" id="GO:0016579">
    <property type="term" value="P:protein deubiquitination"/>
    <property type="evidence" value="ECO:0007669"/>
    <property type="project" value="InterPro"/>
</dbReference>
<dbReference type="eggNOG" id="COG5533">
    <property type="taxonomic scope" value="Bacteria"/>
</dbReference>
<dbReference type="InterPro" id="IPR038765">
    <property type="entry name" value="Papain-like_cys_pep_sf"/>
</dbReference>
<dbReference type="Gene3D" id="3.90.70.10">
    <property type="entry name" value="Cysteine proteinases"/>
    <property type="match status" value="1"/>
</dbReference>
<reference evidence="4" key="1">
    <citation type="submission" date="2013-12" db="EMBL/GenBank/DDBJ databases">
        <authorList>
            <person name="Linke B."/>
        </authorList>
    </citation>
    <scope>NUCLEOTIDE SEQUENCE [LARGE SCALE GENOMIC DNA]</scope>
    <source>
        <strain evidence="4">CRIB-18</strain>
    </source>
</reference>
<accession>A0A090D318</accession>
<dbReference type="RefSeq" id="WP_041018679.1">
    <property type="nucleotide sequence ID" value="NZ_CCEJ010000013.1"/>
</dbReference>
<dbReference type="PROSITE" id="PS00972">
    <property type="entry name" value="USP_1"/>
    <property type="match status" value="1"/>
</dbReference>
<dbReference type="InterPro" id="IPR001394">
    <property type="entry name" value="Peptidase_C19_UCH"/>
</dbReference>
<dbReference type="InterPro" id="IPR018200">
    <property type="entry name" value="USP_CS"/>
</dbReference>